<dbReference type="AlphaFoldDB" id="A0A9X1B2H8"/>
<organism evidence="2 3">
    <name type="scientific">Lamprobacter modestohalophilus</name>
    <dbReference type="NCBI Taxonomy" id="1064514"/>
    <lineage>
        <taxon>Bacteria</taxon>
        <taxon>Pseudomonadati</taxon>
        <taxon>Pseudomonadota</taxon>
        <taxon>Gammaproteobacteria</taxon>
        <taxon>Chromatiales</taxon>
        <taxon>Chromatiaceae</taxon>
        <taxon>Lamprobacter</taxon>
    </lineage>
</organism>
<gene>
    <name evidence="2" type="ORF">CKO42_02575</name>
</gene>
<dbReference type="PROSITE" id="PS51257">
    <property type="entry name" value="PROKAR_LIPOPROTEIN"/>
    <property type="match status" value="1"/>
</dbReference>
<name>A0A9X1B2H8_9GAMM</name>
<dbReference type="EMBL" id="NRRY01000003">
    <property type="protein sequence ID" value="MBK1617355.1"/>
    <property type="molecule type" value="Genomic_DNA"/>
</dbReference>
<dbReference type="Proteomes" id="UP001138768">
    <property type="component" value="Unassembled WGS sequence"/>
</dbReference>
<comment type="caution">
    <text evidence="2">The sequence shown here is derived from an EMBL/GenBank/DDBJ whole genome shotgun (WGS) entry which is preliminary data.</text>
</comment>
<keyword evidence="1" id="KW-0812">Transmembrane</keyword>
<keyword evidence="1" id="KW-1133">Transmembrane helix</keyword>
<proteinExistence type="predicted"/>
<keyword evidence="1" id="KW-0472">Membrane</keyword>
<evidence type="ECO:0000313" key="3">
    <source>
        <dbReference type="Proteomes" id="UP001138768"/>
    </source>
</evidence>
<evidence type="ECO:0000256" key="1">
    <source>
        <dbReference type="SAM" id="Phobius"/>
    </source>
</evidence>
<evidence type="ECO:0008006" key="4">
    <source>
        <dbReference type="Google" id="ProtNLM"/>
    </source>
</evidence>
<feature type="transmembrane region" description="Helical" evidence="1">
    <location>
        <begin position="12"/>
        <end position="30"/>
    </location>
</feature>
<dbReference type="RefSeq" id="WP_200238214.1">
    <property type="nucleotide sequence ID" value="NZ_NRRY01000003.1"/>
</dbReference>
<sequence length="114" mass="11737">MPRALTPIIRPGGLLILGAILGGCGGTLVAPEGPASNAFLDKVDDRCGKLSVGGQPINYLLDVNSNDTTFLDETAKLGAGMIDGQTYANDLNSFYPTGNNQAAIRCVVGLVDEG</sequence>
<evidence type="ECO:0000313" key="2">
    <source>
        <dbReference type="EMBL" id="MBK1617355.1"/>
    </source>
</evidence>
<accession>A0A9X1B2H8</accession>
<keyword evidence="3" id="KW-1185">Reference proteome</keyword>
<reference evidence="2 3" key="1">
    <citation type="journal article" date="2020" name="Microorganisms">
        <title>Osmotic Adaptation and Compatible Solute Biosynthesis of Phototrophic Bacteria as Revealed from Genome Analyses.</title>
        <authorList>
            <person name="Imhoff J.F."/>
            <person name="Rahn T."/>
            <person name="Kunzel S."/>
            <person name="Keller A."/>
            <person name="Neulinger S.C."/>
        </authorList>
    </citation>
    <scope>NUCLEOTIDE SEQUENCE [LARGE SCALE GENOMIC DNA]</scope>
    <source>
        <strain evidence="2 3">DSM 25653</strain>
    </source>
</reference>
<protein>
    <recommendedName>
        <fullName evidence="4">Lipoprotein</fullName>
    </recommendedName>
</protein>